<dbReference type="AlphaFoldDB" id="I0YUU3"/>
<dbReference type="PANTHER" id="PTHR46725:SF1">
    <property type="entry name" value="COILED-COIL DOMAIN-CONTAINING PROTEIN 57"/>
    <property type="match status" value="1"/>
</dbReference>
<dbReference type="OrthoDB" id="1933046at2759"/>
<dbReference type="Proteomes" id="UP000007264">
    <property type="component" value="Unassembled WGS sequence"/>
</dbReference>
<feature type="region of interest" description="Disordered" evidence="2">
    <location>
        <begin position="622"/>
        <end position="673"/>
    </location>
</feature>
<evidence type="ECO:0000313" key="3">
    <source>
        <dbReference type="EMBL" id="EIE22162.1"/>
    </source>
</evidence>
<proteinExistence type="predicted"/>
<feature type="coiled-coil region" evidence="1">
    <location>
        <begin position="465"/>
        <end position="552"/>
    </location>
</feature>
<comment type="caution">
    <text evidence="3">The sequence shown here is derived from an EMBL/GenBank/DDBJ whole genome shotgun (WGS) entry which is preliminary data.</text>
</comment>
<name>I0YUU3_COCSC</name>
<evidence type="ECO:0000256" key="1">
    <source>
        <dbReference type="SAM" id="Coils"/>
    </source>
</evidence>
<dbReference type="GO" id="GO:0005876">
    <property type="term" value="C:spindle microtubule"/>
    <property type="evidence" value="ECO:0007669"/>
    <property type="project" value="TreeGrafter"/>
</dbReference>
<dbReference type="KEGG" id="csl:COCSUDRAFT_55861"/>
<dbReference type="RefSeq" id="XP_005646706.1">
    <property type="nucleotide sequence ID" value="XM_005646649.1"/>
</dbReference>
<gene>
    <name evidence="3" type="ORF">COCSUDRAFT_55861</name>
</gene>
<evidence type="ECO:0000313" key="4">
    <source>
        <dbReference type="Proteomes" id="UP000007264"/>
    </source>
</evidence>
<accession>I0YUU3</accession>
<dbReference type="InterPro" id="IPR042481">
    <property type="entry name" value="CCDC57"/>
</dbReference>
<feature type="region of interest" description="Disordered" evidence="2">
    <location>
        <begin position="398"/>
        <end position="428"/>
    </location>
</feature>
<organism evidence="3 4">
    <name type="scientific">Coccomyxa subellipsoidea (strain C-169)</name>
    <name type="common">Green microalga</name>
    <dbReference type="NCBI Taxonomy" id="574566"/>
    <lineage>
        <taxon>Eukaryota</taxon>
        <taxon>Viridiplantae</taxon>
        <taxon>Chlorophyta</taxon>
        <taxon>core chlorophytes</taxon>
        <taxon>Trebouxiophyceae</taxon>
        <taxon>Trebouxiophyceae incertae sedis</taxon>
        <taxon>Coccomyxaceae</taxon>
        <taxon>Coccomyxa</taxon>
        <taxon>Coccomyxa subellipsoidea</taxon>
    </lineage>
</organism>
<feature type="coiled-coil region" evidence="1">
    <location>
        <begin position="87"/>
        <end position="114"/>
    </location>
</feature>
<feature type="region of interest" description="Disordered" evidence="2">
    <location>
        <begin position="710"/>
        <end position="737"/>
    </location>
</feature>
<sequence>MEKSACSLLSQIEQELSALRAQTVHNLEQKLAEREEQLSTVSSRFLQLRQDFEYNLQLLDGRDAELMQYEAEVEGLQSGLEQQGCLVEELQASLSKAQTDLEREQQVLQSATEVWQSHHQQLVQETAQISQQHEQQLRSVATDFEARQGAVLAELAEARAKMDVAEEAARRVAAAEQSYSAATAELQALQRSRDAAERELTEARAQLDRERIHIHNSIAQLEEERGVSERRHKAAAAQLQAELDAATAAAQEAERKTEAAACSAAQLQAELKAELARLSGRSAAREAAEREGVGKLEAARNECKQLEERLRSQHDAEMSGLRQQVQDLQRRHEKELHDRSKAAAAEITFLEAKIQSLEQALKKGTNGMQKLQEAQAALSSRDAELVALRAEVAALQTGTPQAGAAARSKTHKAAAATPEGSSAAAAQRYSQLSPGWNFPEPESPDWLRGALGGANSARGFEEDASKQLRLQNAGLQAALERTQQENKRLCAALATLTADMEALAHAVKRPVANSSPLVAELERQLAEAQRSVERLSGENERLMEISSELRAQRHKADRAAAQAGSAPQQAANMGAMVPVQGAARPQYPALPPGFFGAPTPGGFQPYGASPLHFFVGPQFLPPFSFPNPPAQHDSRPHQQPSTGAQESSSGGGQGAGTAGKGGKSDGADGDKGYDADVAQRLRRIEALAEEIALAQVQGGQNRQRIANNRSSRLSAGQEGGAEDAQENAGVAGANMAAPRVNRERLRVMQQKAQAPKVPRVRNWNIVDDQEALALS</sequence>
<feature type="compositionally biased region" description="Gly residues" evidence="2">
    <location>
        <begin position="649"/>
        <end position="661"/>
    </location>
</feature>
<dbReference type="EMBL" id="AGSI01000010">
    <property type="protein sequence ID" value="EIE22162.1"/>
    <property type="molecule type" value="Genomic_DNA"/>
</dbReference>
<keyword evidence="1" id="KW-0175">Coiled coil</keyword>
<feature type="coiled-coil region" evidence="1">
    <location>
        <begin position="155"/>
        <end position="391"/>
    </location>
</feature>
<feature type="compositionally biased region" description="Basic and acidic residues" evidence="2">
    <location>
        <begin position="662"/>
        <end position="673"/>
    </location>
</feature>
<reference evidence="3 4" key="1">
    <citation type="journal article" date="2012" name="Genome Biol.">
        <title>The genome of the polar eukaryotic microalga coccomyxa subellipsoidea reveals traits of cold adaptation.</title>
        <authorList>
            <person name="Blanc G."/>
            <person name="Agarkova I."/>
            <person name="Grimwood J."/>
            <person name="Kuo A."/>
            <person name="Brueggeman A."/>
            <person name="Dunigan D."/>
            <person name="Gurnon J."/>
            <person name="Ladunga I."/>
            <person name="Lindquist E."/>
            <person name="Lucas S."/>
            <person name="Pangilinan J."/>
            <person name="Proschold T."/>
            <person name="Salamov A."/>
            <person name="Schmutz J."/>
            <person name="Weeks D."/>
            <person name="Yamada T."/>
            <person name="Claverie J.M."/>
            <person name="Grigoriev I."/>
            <person name="Van Etten J."/>
            <person name="Lomsadze A."/>
            <person name="Borodovsky M."/>
        </authorList>
    </citation>
    <scope>NUCLEOTIDE SEQUENCE [LARGE SCALE GENOMIC DNA]</scope>
    <source>
        <strain evidence="3 4">C-169</strain>
    </source>
</reference>
<evidence type="ECO:0000256" key="2">
    <source>
        <dbReference type="SAM" id="MobiDB-lite"/>
    </source>
</evidence>
<dbReference type="GO" id="GO:0060271">
    <property type="term" value="P:cilium assembly"/>
    <property type="evidence" value="ECO:0007669"/>
    <property type="project" value="TreeGrafter"/>
</dbReference>
<dbReference type="GO" id="GO:0007020">
    <property type="term" value="P:microtubule nucleation"/>
    <property type="evidence" value="ECO:0007669"/>
    <property type="project" value="TreeGrafter"/>
</dbReference>
<dbReference type="GeneID" id="17040148"/>
<dbReference type="PANTHER" id="PTHR46725">
    <property type="entry name" value="COILED-COIL DOMAIN-CONTAINING PROTEIN 57"/>
    <property type="match status" value="1"/>
</dbReference>
<keyword evidence="4" id="KW-1185">Reference proteome</keyword>
<feature type="compositionally biased region" description="Low complexity" evidence="2">
    <location>
        <begin position="402"/>
        <end position="426"/>
    </location>
</feature>
<dbReference type="GO" id="GO:0045931">
    <property type="term" value="P:positive regulation of mitotic cell cycle"/>
    <property type="evidence" value="ECO:0007669"/>
    <property type="project" value="TreeGrafter"/>
</dbReference>
<protein>
    <submittedName>
        <fullName evidence="3">Uncharacterized protein</fullName>
    </submittedName>
</protein>